<proteinExistence type="predicted"/>
<dbReference type="AlphaFoldDB" id="Q1PV21"/>
<dbReference type="EMBL" id="LT934425">
    <property type="protein sequence ID" value="SOH04536.1"/>
    <property type="molecule type" value="Genomic_DNA"/>
</dbReference>
<reference evidence="2" key="1">
    <citation type="journal article" date="2006" name="Nature">
        <title>Deciphering the evolution and metabolism of an anammox bacterium from a community genome.</title>
        <authorList>
            <person name="Strous M."/>
            <person name="Pelletier E."/>
            <person name="Mangenot S."/>
            <person name="Rattei T."/>
            <person name="Lehner A."/>
            <person name="Taylor M.W."/>
            <person name="Horn M."/>
            <person name="Daims H."/>
            <person name="Bartol-Mavel D."/>
            <person name="Wincker P."/>
            <person name="Barbe V."/>
            <person name="Fonknechten N."/>
            <person name="Vallenet D."/>
            <person name="Segurens B."/>
            <person name="Schenowitz-Truong C."/>
            <person name="Medigue C."/>
            <person name="Collingro A."/>
            <person name="Snel B."/>
            <person name="Dutilh B.E."/>
            <person name="OpDenCamp H.J.M."/>
            <person name="vanDerDrift C."/>
            <person name="Cirpus I."/>
            <person name="vanDePas-Schoonen K.T."/>
            <person name="Harhangi H.R."/>
            <person name="vanNiftrik L."/>
            <person name="Schmid M."/>
            <person name="Keltjens J."/>
            <person name="vanDeVossenberg J."/>
            <person name="Kartal B."/>
            <person name="Meier H."/>
            <person name="Frishman D."/>
            <person name="Huynen M.A."/>
            <person name="Mewes H."/>
            <person name="Weissenbach J."/>
            <person name="Jetten M.S.M."/>
            <person name="Wagner M."/>
            <person name="LePaslier D."/>
        </authorList>
    </citation>
    <scope>NUCLEOTIDE SEQUENCE</scope>
</reference>
<organism evidence="2">
    <name type="scientific">Kuenenia stuttgartiensis</name>
    <dbReference type="NCBI Taxonomy" id="174633"/>
    <lineage>
        <taxon>Bacteria</taxon>
        <taxon>Pseudomonadati</taxon>
        <taxon>Planctomycetota</taxon>
        <taxon>Candidatus Brocadiia</taxon>
        <taxon>Candidatus Brocadiales</taxon>
        <taxon>Candidatus Brocadiaceae</taxon>
        <taxon>Candidatus Kuenenia</taxon>
    </lineage>
</organism>
<evidence type="ECO:0000313" key="5">
    <source>
        <dbReference type="Proteomes" id="UP000221734"/>
    </source>
</evidence>
<dbReference type="OrthoDB" id="490222at2"/>
<reference evidence="5" key="4">
    <citation type="submission" date="2017-10" db="EMBL/GenBank/DDBJ databases">
        <authorList>
            <person name="Frank J."/>
        </authorList>
    </citation>
    <scope>NUCLEOTIDE SEQUENCE [LARGE SCALE GENOMIC DNA]</scope>
</reference>
<dbReference type="Proteomes" id="UP000221734">
    <property type="component" value="Chromosome Kuenenia_stuttgartiensis_MBR1"/>
</dbReference>
<name>Q1PV21_KUEST</name>
<evidence type="ECO:0000313" key="2">
    <source>
        <dbReference type="EMBL" id="CAJ71071.1"/>
    </source>
</evidence>
<dbReference type="RefSeq" id="WP_099325240.1">
    <property type="nucleotide sequence ID" value="NZ_CP049055.1"/>
</dbReference>
<dbReference type="InterPro" id="IPR040459">
    <property type="entry name" value="MJ1316"/>
</dbReference>
<reference evidence="4" key="3">
    <citation type="submission" date="2017-10" db="EMBL/GenBank/DDBJ databases">
        <authorList>
            <person name="Banno H."/>
            <person name="Chua N.-H."/>
        </authorList>
    </citation>
    <scope>NUCLEOTIDE SEQUENCE [LARGE SCALE GENOMIC DNA]</scope>
    <source>
        <strain evidence="4">Kuenenia_mbr1_ru-nijmegen</strain>
    </source>
</reference>
<reference evidence="2" key="2">
    <citation type="submission" date="2006-01" db="EMBL/GenBank/DDBJ databases">
        <authorList>
            <person name="Genoscope"/>
        </authorList>
    </citation>
    <scope>NUCLEOTIDE SEQUENCE</scope>
</reference>
<dbReference type="Proteomes" id="UP000501926">
    <property type="component" value="Chromosome"/>
</dbReference>
<evidence type="ECO:0000313" key="4">
    <source>
        <dbReference type="EMBL" id="SOH04536.1"/>
    </source>
</evidence>
<dbReference type="KEGG" id="kst:KSMBR1_2038"/>
<dbReference type="EMBL" id="CT573073">
    <property type="protein sequence ID" value="CAJ71071.1"/>
    <property type="molecule type" value="Genomic_DNA"/>
</dbReference>
<keyword evidence="5" id="KW-1185">Reference proteome</keyword>
<feature type="domain" description="MJ1316 RNA cyclic group end recognition" evidence="1">
    <location>
        <begin position="1"/>
        <end position="82"/>
    </location>
</feature>
<sequence length="84" mass="9937">MIPIHELLNKILWNSEFGKGTFEIGYFDRVAQKIMRVPFKNILLEKGNHATFQLMDANGELLTIPFHRVREVYKDGELIWNRPH</sequence>
<gene>
    <name evidence="3" type="ORF">KsCSTR_01310</name>
    <name evidence="4" type="ORF">KSMBR1_2038</name>
    <name evidence="2" type="ORF">kustc0326</name>
</gene>
<reference evidence="3 6" key="5">
    <citation type="submission" date="2020-02" db="EMBL/GenBank/DDBJ databases">
        <title>Newly sequenced genome of strain CSTR1 showed variability in Candidatus Kuenenia stuttgartiensis genomes.</title>
        <authorList>
            <person name="Ding C."/>
            <person name="Adrian L."/>
        </authorList>
    </citation>
    <scope>NUCLEOTIDE SEQUENCE [LARGE SCALE GENOMIC DNA]</scope>
    <source>
        <strain evidence="3 6">CSTR1</strain>
    </source>
</reference>
<dbReference type="Pfam" id="PF04457">
    <property type="entry name" value="MJ1316"/>
    <property type="match status" value="1"/>
</dbReference>
<evidence type="ECO:0000313" key="3">
    <source>
        <dbReference type="EMBL" id="QII09510.1"/>
    </source>
</evidence>
<dbReference type="EMBL" id="CP049055">
    <property type="protein sequence ID" value="QII09510.1"/>
    <property type="molecule type" value="Genomic_DNA"/>
</dbReference>
<evidence type="ECO:0000259" key="1">
    <source>
        <dbReference type="Pfam" id="PF04457"/>
    </source>
</evidence>
<protein>
    <recommendedName>
        <fullName evidence="1">MJ1316 RNA cyclic group end recognition domain-containing protein</fullName>
    </recommendedName>
</protein>
<evidence type="ECO:0000313" key="6">
    <source>
        <dbReference type="Proteomes" id="UP000501926"/>
    </source>
</evidence>
<accession>Q1PV21</accession>